<reference evidence="2 3" key="1">
    <citation type="submission" date="2023-09" db="EMBL/GenBank/DDBJ databases">
        <authorList>
            <person name="Rey-Velasco X."/>
        </authorList>
    </citation>
    <scope>NUCLEOTIDE SEQUENCE [LARGE SCALE GENOMIC DNA]</scope>
    <source>
        <strain evidence="2 3">F394</strain>
    </source>
</reference>
<dbReference type="Pfam" id="PF07996">
    <property type="entry name" value="T4SS"/>
    <property type="match status" value="1"/>
</dbReference>
<comment type="caution">
    <text evidence="2">The sequence shown here is derived from an EMBL/GenBank/DDBJ whole genome shotgun (WGS) entry which is preliminary data.</text>
</comment>
<protein>
    <submittedName>
        <fullName evidence="2">Type IV secretion system protein</fullName>
    </submittedName>
</protein>
<name>A0ABU3BRW3_9BACT</name>
<evidence type="ECO:0000313" key="2">
    <source>
        <dbReference type="EMBL" id="MDT0631985.1"/>
    </source>
</evidence>
<keyword evidence="1" id="KW-0732">Signal</keyword>
<dbReference type="EMBL" id="JAVRHT010000019">
    <property type="protein sequence ID" value="MDT0631985.1"/>
    <property type="molecule type" value="Genomic_DNA"/>
</dbReference>
<dbReference type="SUPFAM" id="SSF101082">
    <property type="entry name" value="Typo IV secretion system protein TraC"/>
    <property type="match status" value="1"/>
</dbReference>
<sequence length="240" mass="26238">MPTSLRRAVYALALLVLAVAPAQEAKAQWAVIDPAHIAKSVWNGRKIVNQLTAQRDQLRAFRDNIQKLRSYNLRDVTGFMAAVDATLVSGAEVAYSSASLPSDFYRVYTGVDVSDTRSTTDTWLSNQLDGSLGTLRSLREHAVQLQAARRDLTGFQSQIRSATTAQQIAEVQGTVQAYGVQESQLLRQVTMLQVDQQARAEASQAAQRAYATAVARDVAARSRASARRIGGRDYGSRPIL</sequence>
<feature type="signal peptide" evidence="1">
    <location>
        <begin position="1"/>
        <end position="22"/>
    </location>
</feature>
<feature type="chain" id="PRO_5047454913" evidence="1">
    <location>
        <begin position="23"/>
        <end position="240"/>
    </location>
</feature>
<evidence type="ECO:0000313" key="3">
    <source>
        <dbReference type="Proteomes" id="UP001267426"/>
    </source>
</evidence>
<proteinExistence type="predicted"/>
<dbReference type="RefSeq" id="WP_311663480.1">
    <property type="nucleotide sequence ID" value="NZ_JAVRHT010000019.1"/>
</dbReference>
<accession>A0ABU3BRW3</accession>
<keyword evidence="3" id="KW-1185">Reference proteome</keyword>
<dbReference type="Proteomes" id="UP001267426">
    <property type="component" value="Unassembled WGS sequence"/>
</dbReference>
<gene>
    <name evidence="2" type="ORF">RM540_09525</name>
</gene>
<evidence type="ECO:0000256" key="1">
    <source>
        <dbReference type="SAM" id="SignalP"/>
    </source>
</evidence>
<organism evidence="2 3">
    <name type="scientific">Rubrivirga litoralis</name>
    <dbReference type="NCBI Taxonomy" id="3075598"/>
    <lineage>
        <taxon>Bacteria</taxon>
        <taxon>Pseudomonadati</taxon>
        <taxon>Rhodothermota</taxon>
        <taxon>Rhodothermia</taxon>
        <taxon>Rhodothermales</taxon>
        <taxon>Rubricoccaceae</taxon>
        <taxon>Rubrivirga</taxon>
    </lineage>
</organism>
<dbReference type="InterPro" id="IPR014158">
    <property type="entry name" value="T4SS_VirB5"/>
</dbReference>